<dbReference type="EMBL" id="JANBUN010000664">
    <property type="protein sequence ID" value="KAJ2802119.1"/>
    <property type="molecule type" value="Genomic_DNA"/>
</dbReference>
<accession>A0ACC1L6S3</accession>
<name>A0ACC1L6S3_9FUNG</name>
<sequence length="1283" mass="135957">MAATAMLHAALVATGVDRSAAWSAVRQIAFVVPCEIVHGCYRGAKLADVLPPLATRWQAATAGSEFTYDPTQRFFVVRAVARMAAGPMVPAILAEQLLAVAAHGDALLAGAALAAFDEPTAPAWRAVLCLAALVAADVLQVQSVRVGNWQRLEIQRIATAVELAVMRAPLRHSGLEGEHSYWLGDHYPRVVVGTVVSMFGHVSLLCSAALTVLMASHAAGGSAHMVAAAAAIAAVQIGVPLARLALDCATAWCFALQPYDIIDEICTGITSIKMFAWEERYLEWARDYHDDDGEHMYSWPVRAVRSAVSLVLTVALGSVRPLSALVAVRAFLRAAPPGLVDAQAVFQVQRQAQTLSAQIEQLASSAVNWHAFGDANRILEHSLRAPRMPTVDRSAAAADGAPAIALRGCAFAWGTGGAAEATVLRDISLAVQPGQLVVVTGNVAVGKSSLLLALCSELALVHGSGCVRGRVALVAQRAPLIAGTVRDNILFGAELDAPRLAAAIHACALDADLKRLPHGDGTPVGLRGEAVSGGQRMRVALARAVYADADIYLLDDPLAAVDATVARELTTRLLAGPCAALRAKTRVLATSSAALLPFADIVVAVDADGHATVTAQTPAEVAPSIAPDEPSAPDEPAAPDSAQKRVADDESPGSTYDALRHLLKMSGVSLTVAMTGLLAMDFVGSLKAQTWLQQSLRAARQSQTVAAHLRYYQLGLAVGAFRAAIREIESQSTAFVGHQLSEHRINGAFIGGLVRAPLAAVELQGHGAIAASYYSSSDSLRAIIPRMLSLEATQLVGLASALAHTWHIAPVAVLAAPVAAVAALSFGAWSDSFARQLSDAALATEAHATHTRKAIADNALPIRLHRRAPFFLRRLEHAADRRMQIQIAEVQISDMEVALRRVISTSVASAVLGGMLAWQRLALGDPARLSSVEADSVFSACQVMFPLLTAIATAGKRLLPFMAVVHAHRRVTLLPREETQPHAPAPPASWPAAGAIVFDDYALRYPGQKHRALDGVSLAIAGGEKIGVVGRTGAGKSSLAKALFRVVEGEAGRILIDGRDIAHIPLHELRARLAVIPQDPLLLHGSLRDNLDPLHQHTVEELWAAIIRAQLVELATRTEPADPVADPPTGLLAMLTRKQRESSHKSAWGSAWCWRRVRLGVPGLQRGLDKWIAFGGRSYSIGQRQLVGLCRALLRERSILVLDEATANVDAAADKAIHSVIAREFRNSTVLTIAHRLDTVLASDRIVVMDNGRVAQVGSPAALVADTNGLFARLLRDSQHECS</sequence>
<proteinExistence type="predicted"/>
<reference evidence="1" key="1">
    <citation type="submission" date="2022-07" db="EMBL/GenBank/DDBJ databases">
        <title>Phylogenomic reconstructions and comparative analyses of Kickxellomycotina fungi.</title>
        <authorList>
            <person name="Reynolds N.K."/>
            <person name="Stajich J.E."/>
            <person name="Barry K."/>
            <person name="Grigoriev I.V."/>
            <person name="Crous P."/>
            <person name="Smith M.E."/>
        </authorList>
    </citation>
    <scope>NUCLEOTIDE SEQUENCE</scope>
    <source>
        <strain evidence="1">BCRC 34780</strain>
    </source>
</reference>
<protein>
    <submittedName>
        <fullName evidence="1">Canalicular multispecific organic anion transporter 1</fullName>
    </submittedName>
</protein>
<organism evidence="1 2">
    <name type="scientific">Coemansia helicoidea</name>
    <dbReference type="NCBI Taxonomy" id="1286919"/>
    <lineage>
        <taxon>Eukaryota</taxon>
        <taxon>Fungi</taxon>
        <taxon>Fungi incertae sedis</taxon>
        <taxon>Zoopagomycota</taxon>
        <taxon>Kickxellomycotina</taxon>
        <taxon>Kickxellomycetes</taxon>
        <taxon>Kickxellales</taxon>
        <taxon>Kickxellaceae</taxon>
        <taxon>Coemansia</taxon>
    </lineage>
</organism>
<keyword evidence="2" id="KW-1185">Reference proteome</keyword>
<gene>
    <name evidence="1" type="primary">ABCC2_2</name>
    <name evidence="1" type="ORF">H4R21_002536</name>
</gene>
<evidence type="ECO:0000313" key="1">
    <source>
        <dbReference type="EMBL" id="KAJ2802119.1"/>
    </source>
</evidence>
<comment type="caution">
    <text evidence="1">The sequence shown here is derived from an EMBL/GenBank/DDBJ whole genome shotgun (WGS) entry which is preliminary data.</text>
</comment>
<dbReference type="Proteomes" id="UP001140087">
    <property type="component" value="Unassembled WGS sequence"/>
</dbReference>
<evidence type="ECO:0000313" key="2">
    <source>
        <dbReference type="Proteomes" id="UP001140087"/>
    </source>
</evidence>